<accession>A0AAD5LRR0</accession>
<keyword evidence="2" id="KW-1185">Reference proteome</keyword>
<evidence type="ECO:0000313" key="1">
    <source>
        <dbReference type="EMBL" id="KAJ0391593.1"/>
    </source>
</evidence>
<dbReference type="EMBL" id="JAKCXM010000944">
    <property type="protein sequence ID" value="KAJ0391593.1"/>
    <property type="molecule type" value="Genomic_DNA"/>
</dbReference>
<comment type="caution">
    <text evidence="1">The sequence shown here is derived from an EMBL/GenBank/DDBJ whole genome shotgun (WGS) entry which is preliminary data.</text>
</comment>
<name>A0AAD5LRR0_PYTIN</name>
<dbReference type="AlphaFoldDB" id="A0AAD5LRR0"/>
<reference evidence="1" key="1">
    <citation type="submission" date="2021-12" db="EMBL/GenBank/DDBJ databases">
        <title>Prjna785345.</title>
        <authorList>
            <person name="Rujirawat T."/>
            <person name="Krajaejun T."/>
        </authorList>
    </citation>
    <scope>NUCLEOTIDE SEQUENCE</scope>
    <source>
        <strain evidence="1">Pi057C3</strain>
    </source>
</reference>
<organism evidence="1 2">
    <name type="scientific">Pythium insidiosum</name>
    <name type="common">Pythiosis disease agent</name>
    <dbReference type="NCBI Taxonomy" id="114742"/>
    <lineage>
        <taxon>Eukaryota</taxon>
        <taxon>Sar</taxon>
        <taxon>Stramenopiles</taxon>
        <taxon>Oomycota</taxon>
        <taxon>Peronosporomycetes</taxon>
        <taxon>Pythiales</taxon>
        <taxon>Pythiaceae</taxon>
        <taxon>Pythium</taxon>
    </lineage>
</organism>
<gene>
    <name evidence="1" type="ORF">P43SY_011200</name>
</gene>
<protein>
    <submittedName>
        <fullName evidence="1">Uncharacterized protein</fullName>
    </submittedName>
</protein>
<evidence type="ECO:0000313" key="2">
    <source>
        <dbReference type="Proteomes" id="UP001209570"/>
    </source>
</evidence>
<dbReference type="Proteomes" id="UP001209570">
    <property type="component" value="Unassembled WGS sequence"/>
</dbReference>
<proteinExistence type="predicted"/>
<sequence length="207" mass="23771">MTELIASPSKTVCDVKSVQVMGSLFQHLADDDVKQDSETTKLIDFKSHRFTGLTQVIKRVLLKWTALQAWYTEHAAHRMSKGKEPKYFFLLEDHKIDLQQLLSIFEPLTHVSCYCEAFHQSFFKRYTDKDEISTCSYLFEMALFLHPRYKAFESKIGPLVRLCNVQRAVASPHAVARDVEVAIRDRVKDALRLLSPDDCGEVVSSEI</sequence>